<dbReference type="Proteomes" id="UP000028713">
    <property type="component" value="Unassembled WGS sequence"/>
</dbReference>
<dbReference type="NCBIfam" id="TIGR04085">
    <property type="entry name" value="rSAM_more_4Fe4S"/>
    <property type="match status" value="1"/>
</dbReference>
<dbReference type="RefSeq" id="WP_034679476.1">
    <property type="nucleotide sequence ID" value="NZ_FPAP01000003.1"/>
</dbReference>
<dbReference type="EMBL" id="JPRP01000005">
    <property type="protein sequence ID" value="KFE97517.1"/>
    <property type="molecule type" value="Genomic_DNA"/>
</dbReference>
<gene>
    <name evidence="7" type="ORF">IX39_19755</name>
</gene>
<dbReference type="SUPFAM" id="SSF102114">
    <property type="entry name" value="Radical SAM enzymes"/>
    <property type="match status" value="1"/>
</dbReference>
<keyword evidence="8" id="KW-1185">Reference proteome</keyword>
<dbReference type="STRING" id="236814.IX39_19755"/>
<proteinExistence type="predicted"/>
<comment type="caution">
    <text evidence="7">The sequence shown here is derived from an EMBL/GenBank/DDBJ whole genome shotgun (WGS) entry which is preliminary data.</text>
</comment>
<dbReference type="UniPathway" id="UPA00782"/>
<dbReference type="AlphaFoldDB" id="A0A085YZA4"/>
<comment type="cofactor">
    <cofactor evidence="1">
        <name>[4Fe-4S] cluster</name>
        <dbReference type="ChEBI" id="CHEBI:49883"/>
    </cofactor>
</comment>
<evidence type="ECO:0000256" key="5">
    <source>
        <dbReference type="ARBA" id="ARBA00023014"/>
    </source>
</evidence>
<feature type="domain" description="Radical SAM core" evidence="6">
    <location>
        <begin position="96"/>
        <end position="270"/>
    </location>
</feature>
<dbReference type="GO" id="GO:0046872">
    <property type="term" value="F:metal ion binding"/>
    <property type="evidence" value="ECO:0007669"/>
    <property type="project" value="UniProtKB-KW"/>
</dbReference>
<dbReference type="GO" id="GO:0016491">
    <property type="term" value="F:oxidoreductase activity"/>
    <property type="evidence" value="ECO:0007669"/>
    <property type="project" value="InterPro"/>
</dbReference>
<keyword evidence="3" id="KW-0479">Metal-binding</keyword>
<dbReference type="OrthoDB" id="9808591at2"/>
<dbReference type="eggNOG" id="COG0641">
    <property type="taxonomic scope" value="Bacteria"/>
</dbReference>
<evidence type="ECO:0000259" key="6">
    <source>
        <dbReference type="Pfam" id="PF04055"/>
    </source>
</evidence>
<dbReference type="PANTHER" id="PTHR43273">
    <property type="entry name" value="ANAEROBIC SULFATASE-MATURATING ENZYME HOMOLOG ASLB-RELATED"/>
    <property type="match status" value="1"/>
</dbReference>
<dbReference type="Gene3D" id="3.20.20.70">
    <property type="entry name" value="Aldolase class I"/>
    <property type="match status" value="1"/>
</dbReference>
<reference evidence="7 8" key="1">
    <citation type="submission" date="2014-07" db="EMBL/GenBank/DDBJ databases">
        <title>Genome of Chryseobacterium formosense LMG 24722.</title>
        <authorList>
            <person name="Pipes S.E."/>
            <person name="Stropko S.J."/>
            <person name="Newman J.D."/>
        </authorList>
    </citation>
    <scope>NUCLEOTIDE SEQUENCE [LARGE SCALE GENOMIC DNA]</scope>
    <source>
        <strain evidence="7 8">LMG 24722</strain>
    </source>
</reference>
<keyword evidence="4" id="KW-0408">Iron</keyword>
<dbReference type="InterPro" id="IPR013785">
    <property type="entry name" value="Aldolase_TIM"/>
</dbReference>
<dbReference type="SFLD" id="SFLDS00029">
    <property type="entry name" value="Radical_SAM"/>
    <property type="match status" value="1"/>
</dbReference>
<keyword evidence="2" id="KW-0949">S-adenosyl-L-methionine</keyword>
<evidence type="ECO:0000256" key="1">
    <source>
        <dbReference type="ARBA" id="ARBA00001966"/>
    </source>
</evidence>
<sequence>MQYKISKYLVITDSSIDDEQDQKLVYSTRSGQVMLLNGDTIEDIRNGNIYSLDEKLIDKLIFSEIIVPEYENELETVLSEFEVSKSDNDSLGMVITPSANCQLGCNYCGQIHSKVNITEDLSSKIFTHIRNKLTLKKYSSLDIVWYGAEPLMGINSIRNLSSQLIELCKENKIQYSASMITNALNLNERNFNDLVCNMKVKSFQITIDGIKETHDNSRFTKKGKPTFDIILKNVINAVNSPVYEKEKALISIRVNVHKENYLDVEKLLEYFTKLQIQDKIMINFAPVHDWGNNNADKEVGLSLEEFSNLEIDWFLKMKELNFRNQNLIPGRIYGTCMTTTDDSELIDAKGEVSYCWEVPYTPDFENNKDLIIGNVSDENIYKKDTIDMPLRNWYEDIRNKNHNSENCNKCEYLPVCGGQCPVSWFKGVRACPSFKINMEDRLILQYLNEKEVLV</sequence>
<organism evidence="7 8">
    <name type="scientific">Chryseobacterium formosense</name>
    <dbReference type="NCBI Taxonomy" id="236814"/>
    <lineage>
        <taxon>Bacteria</taxon>
        <taxon>Pseudomonadati</taxon>
        <taxon>Bacteroidota</taxon>
        <taxon>Flavobacteriia</taxon>
        <taxon>Flavobacteriales</taxon>
        <taxon>Weeksellaceae</taxon>
        <taxon>Chryseobacterium group</taxon>
        <taxon>Chryseobacterium</taxon>
    </lineage>
</organism>
<dbReference type="SFLD" id="SFLDG01067">
    <property type="entry name" value="SPASM/twitch_domain_containing"/>
    <property type="match status" value="1"/>
</dbReference>
<evidence type="ECO:0000313" key="8">
    <source>
        <dbReference type="Proteomes" id="UP000028713"/>
    </source>
</evidence>
<evidence type="ECO:0000313" key="7">
    <source>
        <dbReference type="EMBL" id="KFE97517.1"/>
    </source>
</evidence>
<evidence type="ECO:0000256" key="4">
    <source>
        <dbReference type="ARBA" id="ARBA00023004"/>
    </source>
</evidence>
<evidence type="ECO:0000256" key="2">
    <source>
        <dbReference type="ARBA" id="ARBA00022691"/>
    </source>
</evidence>
<keyword evidence="5" id="KW-0411">Iron-sulfur</keyword>
<evidence type="ECO:0000256" key="3">
    <source>
        <dbReference type="ARBA" id="ARBA00022723"/>
    </source>
</evidence>
<dbReference type="Pfam" id="PF04055">
    <property type="entry name" value="Radical_SAM"/>
    <property type="match status" value="1"/>
</dbReference>
<dbReference type="InterPro" id="IPR023867">
    <property type="entry name" value="Sulphatase_maturase_rSAM"/>
</dbReference>
<dbReference type="InterPro" id="IPR023885">
    <property type="entry name" value="4Fe4S-binding_SPASM_dom"/>
</dbReference>
<dbReference type="GO" id="GO:0051536">
    <property type="term" value="F:iron-sulfur cluster binding"/>
    <property type="evidence" value="ECO:0007669"/>
    <property type="project" value="UniProtKB-KW"/>
</dbReference>
<name>A0A085YZA4_9FLAO</name>
<protein>
    <recommendedName>
        <fullName evidence="6">Radical SAM core domain-containing protein</fullName>
    </recommendedName>
</protein>
<accession>A0A085YZA4</accession>
<dbReference type="PANTHER" id="PTHR43273:SF8">
    <property type="entry name" value="RADICAL SAM DOMAIN PROTEIN"/>
    <property type="match status" value="1"/>
</dbReference>
<dbReference type="InterPro" id="IPR007197">
    <property type="entry name" value="rSAM"/>
</dbReference>
<dbReference type="InterPro" id="IPR058240">
    <property type="entry name" value="rSAM_sf"/>
</dbReference>